<accession>A0ACB9ATZ5</accession>
<proteinExistence type="predicted"/>
<reference evidence="1 2" key="2">
    <citation type="journal article" date="2022" name="Mol. Ecol. Resour.">
        <title>The genomes of chicory, endive, great burdock and yacon provide insights into Asteraceae paleo-polyploidization history and plant inulin production.</title>
        <authorList>
            <person name="Fan W."/>
            <person name="Wang S."/>
            <person name="Wang H."/>
            <person name="Wang A."/>
            <person name="Jiang F."/>
            <person name="Liu H."/>
            <person name="Zhao H."/>
            <person name="Xu D."/>
            <person name="Zhang Y."/>
        </authorList>
    </citation>
    <scope>NUCLEOTIDE SEQUENCE [LARGE SCALE GENOMIC DNA]</scope>
    <source>
        <strain evidence="2">cv. Yunnan</strain>
        <tissue evidence="1">Leaves</tissue>
    </source>
</reference>
<comment type="caution">
    <text evidence="1">The sequence shown here is derived from an EMBL/GenBank/DDBJ whole genome shotgun (WGS) entry which is preliminary data.</text>
</comment>
<evidence type="ECO:0000313" key="1">
    <source>
        <dbReference type="EMBL" id="KAI3713176.1"/>
    </source>
</evidence>
<name>A0ACB9ATZ5_9ASTR</name>
<evidence type="ECO:0000313" key="2">
    <source>
        <dbReference type="Proteomes" id="UP001056120"/>
    </source>
</evidence>
<dbReference type="Proteomes" id="UP001056120">
    <property type="component" value="Linkage Group LG24"/>
</dbReference>
<dbReference type="EMBL" id="CM042041">
    <property type="protein sequence ID" value="KAI3713176.1"/>
    <property type="molecule type" value="Genomic_DNA"/>
</dbReference>
<gene>
    <name evidence="1" type="ORF">L1987_71749</name>
</gene>
<keyword evidence="2" id="KW-1185">Reference proteome</keyword>
<sequence length="226" mass="25624">MGCTPSKQPVCRNCNAQFSPVRRSYSMRRSYSTRRRHSPPHDADNHHVVALTSTTLGYLLVDPSTKPNKVCIEPVRRNAPEKKINDFALELIDEKVTKTVSKTPVTTPPGEPETINAWDLMEGLDDPSPFNPPSDNFDTKTINIKPLINEKLVKEKLVLYFTSLRGVRKTYEDCCHVRVILKNYGVRVDERDVSMHSGFKDELKELLGDQYNGGGLPKVFVGRRQL</sequence>
<protein>
    <submittedName>
        <fullName evidence="1">Uncharacterized protein</fullName>
    </submittedName>
</protein>
<reference evidence="2" key="1">
    <citation type="journal article" date="2022" name="Mol. Ecol. Resour.">
        <title>The genomes of chicory, endive, great burdock and yacon provide insights into Asteraceae palaeo-polyploidization history and plant inulin production.</title>
        <authorList>
            <person name="Fan W."/>
            <person name="Wang S."/>
            <person name="Wang H."/>
            <person name="Wang A."/>
            <person name="Jiang F."/>
            <person name="Liu H."/>
            <person name="Zhao H."/>
            <person name="Xu D."/>
            <person name="Zhang Y."/>
        </authorList>
    </citation>
    <scope>NUCLEOTIDE SEQUENCE [LARGE SCALE GENOMIC DNA]</scope>
    <source>
        <strain evidence="2">cv. Yunnan</strain>
    </source>
</reference>
<organism evidence="1 2">
    <name type="scientific">Smallanthus sonchifolius</name>
    <dbReference type="NCBI Taxonomy" id="185202"/>
    <lineage>
        <taxon>Eukaryota</taxon>
        <taxon>Viridiplantae</taxon>
        <taxon>Streptophyta</taxon>
        <taxon>Embryophyta</taxon>
        <taxon>Tracheophyta</taxon>
        <taxon>Spermatophyta</taxon>
        <taxon>Magnoliopsida</taxon>
        <taxon>eudicotyledons</taxon>
        <taxon>Gunneridae</taxon>
        <taxon>Pentapetalae</taxon>
        <taxon>asterids</taxon>
        <taxon>campanulids</taxon>
        <taxon>Asterales</taxon>
        <taxon>Asteraceae</taxon>
        <taxon>Asteroideae</taxon>
        <taxon>Heliantheae alliance</taxon>
        <taxon>Millerieae</taxon>
        <taxon>Smallanthus</taxon>
    </lineage>
</organism>